<evidence type="ECO:0000256" key="1">
    <source>
        <dbReference type="ARBA" id="ARBA00022679"/>
    </source>
</evidence>
<dbReference type="PROSITE" id="PS50175">
    <property type="entry name" value="ASP_PROT_RETROV"/>
    <property type="match status" value="1"/>
</dbReference>
<dbReference type="InterPro" id="IPR001969">
    <property type="entry name" value="Aspartic_peptidase_AS"/>
</dbReference>
<keyword evidence="9" id="KW-1185">Reference proteome</keyword>
<reference evidence="8" key="1">
    <citation type="submission" date="2022-01" db="EMBL/GenBank/DDBJ databases">
        <authorList>
            <person name="King R."/>
        </authorList>
    </citation>
    <scope>NUCLEOTIDE SEQUENCE</scope>
</reference>
<dbReference type="Gene3D" id="3.30.420.10">
    <property type="entry name" value="Ribonuclease H-like superfamily/Ribonuclease H"/>
    <property type="match status" value="1"/>
</dbReference>
<evidence type="ECO:0000313" key="9">
    <source>
        <dbReference type="Proteomes" id="UP001152798"/>
    </source>
</evidence>
<accession>A0A9P0EF24</accession>
<evidence type="ECO:0000256" key="2">
    <source>
        <dbReference type="ARBA" id="ARBA00022695"/>
    </source>
</evidence>
<evidence type="ECO:0000256" key="6">
    <source>
        <dbReference type="ARBA" id="ARBA00022918"/>
    </source>
</evidence>
<dbReference type="InterPro" id="IPR036397">
    <property type="entry name" value="RNaseH_sf"/>
</dbReference>
<dbReference type="Proteomes" id="UP001152798">
    <property type="component" value="Chromosome 2"/>
</dbReference>
<name>A0A9P0EF24_NEZVI</name>
<dbReference type="InterPro" id="IPR050951">
    <property type="entry name" value="Retrovirus_Pol_polyprotein"/>
</dbReference>
<keyword evidence="5" id="KW-0378">Hydrolase</keyword>
<dbReference type="InterPro" id="IPR001995">
    <property type="entry name" value="Peptidase_A2_cat"/>
</dbReference>
<organism evidence="8 9">
    <name type="scientific">Nezara viridula</name>
    <name type="common">Southern green stink bug</name>
    <name type="synonym">Cimex viridulus</name>
    <dbReference type="NCBI Taxonomy" id="85310"/>
    <lineage>
        <taxon>Eukaryota</taxon>
        <taxon>Metazoa</taxon>
        <taxon>Ecdysozoa</taxon>
        <taxon>Arthropoda</taxon>
        <taxon>Hexapoda</taxon>
        <taxon>Insecta</taxon>
        <taxon>Pterygota</taxon>
        <taxon>Neoptera</taxon>
        <taxon>Paraneoptera</taxon>
        <taxon>Hemiptera</taxon>
        <taxon>Heteroptera</taxon>
        <taxon>Panheteroptera</taxon>
        <taxon>Pentatomomorpha</taxon>
        <taxon>Pentatomoidea</taxon>
        <taxon>Pentatomidae</taxon>
        <taxon>Pentatominae</taxon>
        <taxon>Nezara</taxon>
    </lineage>
</organism>
<evidence type="ECO:0000313" key="8">
    <source>
        <dbReference type="EMBL" id="CAH1392616.1"/>
    </source>
</evidence>
<keyword evidence="2" id="KW-0548">Nucleotidyltransferase</keyword>
<dbReference type="GO" id="GO:0004190">
    <property type="term" value="F:aspartic-type endopeptidase activity"/>
    <property type="evidence" value="ECO:0007669"/>
    <property type="project" value="InterPro"/>
</dbReference>
<sequence length="484" mass="53791">MGCLPRFVAYPSEMENLGKIQASFALWPLRCASDALNSHSEDRLYITLSVGKINLPALIDTGANHSYISSLGLSSLHQEHITLTSVTSYLVAVANGARETVNEAVAFLASVNGRQVQISFYVLPNLTVPCLLGMDVMRALGIVIDATEGSWWFKDMPSCRAKFSKESLIGHNIDVGKSQPIIKSMITSYVFDQHKKWDNYLPELMFSLNSSLHSSTGYTPAYLNFGRELLPPNSYFGKASSDQVLKSLDNCVWSDHLNRLKEFRKTAEASLSRASARQSNYYNRQRKEATFSQGDLVLRRAHPLSSAERGFASKLAPKFERPFRISHKRSTNVKPEGTPAGLGHAAQLKVLVGTLSHLMPVGDSDKRLLTSLLFCLGEWTMTLPIQRLVLDDLSEGGKGKGVQVGSFHPDLVQEFNSNITYDDLKQQDLPQPRRPVFTSSPVHLISTTHSIQLAAKLSGDVVEAKVYQHDNKFMLNHESHSRKQ</sequence>
<dbReference type="CDD" id="cd00303">
    <property type="entry name" value="retropepsin_like"/>
    <property type="match status" value="1"/>
</dbReference>
<feature type="domain" description="Peptidase A2" evidence="7">
    <location>
        <begin position="55"/>
        <end position="136"/>
    </location>
</feature>
<keyword evidence="3" id="KW-0540">Nuclease</keyword>
<dbReference type="PANTHER" id="PTHR37984:SF5">
    <property type="entry name" value="PROTEIN NYNRIN-LIKE"/>
    <property type="match status" value="1"/>
</dbReference>
<dbReference type="AlphaFoldDB" id="A0A9P0EF24"/>
<dbReference type="EMBL" id="OV725078">
    <property type="protein sequence ID" value="CAH1392616.1"/>
    <property type="molecule type" value="Genomic_DNA"/>
</dbReference>
<dbReference type="PANTHER" id="PTHR37984">
    <property type="entry name" value="PROTEIN CBG26694"/>
    <property type="match status" value="1"/>
</dbReference>
<keyword evidence="6" id="KW-0695">RNA-directed DNA polymerase</keyword>
<dbReference type="GO" id="GO:0006508">
    <property type="term" value="P:proteolysis"/>
    <property type="evidence" value="ECO:0007669"/>
    <property type="project" value="InterPro"/>
</dbReference>
<dbReference type="GO" id="GO:0003964">
    <property type="term" value="F:RNA-directed DNA polymerase activity"/>
    <property type="evidence" value="ECO:0007669"/>
    <property type="project" value="UniProtKB-KW"/>
</dbReference>
<dbReference type="PROSITE" id="PS00141">
    <property type="entry name" value="ASP_PROTEASE"/>
    <property type="match status" value="1"/>
</dbReference>
<dbReference type="GO" id="GO:0004519">
    <property type="term" value="F:endonuclease activity"/>
    <property type="evidence" value="ECO:0007669"/>
    <property type="project" value="UniProtKB-KW"/>
</dbReference>
<evidence type="ECO:0000256" key="3">
    <source>
        <dbReference type="ARBA" id="ARBA00022722"/>
    </source>
</evidence>
<protein>
    <recommendedName>
        <fullName evidence="7">Peptidase A2 domain-containing protein</fullName>
    </recommendedName>
</protein>
<dbReference type="OrthoDB" id="6630794at2759"/>
<proteinExistence type="predicted"/>
<evidence type="ECO:0000256" key="5">
    <source>
        <dbReference type="ARBA" id="ARBA00022801"/>
    </source>
</evidence>
<keyword evidence="1" id="KW-0808">Transferase</keyword>
<keyword evidence="4" id="KW-0255">Endonuclease</keyword>
<dbReference type="Pfam" id="PF13650">
    <property type="entry name" value="Asp_protease_2"/>
    <property type="match status" value="1"/>
</dbReference>
<dbReference type="Gene3D" id="2.40.70.10">
    <property type="entry name" value="Acid Proteases"/>
    <property type="match status" value="1"/>
</dbReference>
<dbReference type="SUPFAM" id="SSF50630">
    <property type="entry name" value="Acid proteases"/>
    <property type="match status" value="1"/>
</dbReference>
<dbReference type="InterPro" id="IPR021109">
    <property type="entry name" value="Peptidase_aspartic_dom_sf"/>
</dbReference>
<evidence type="ECO:0000256" key="4">
    <source>
        <dbReference type="ARBA" id="ARBA00022759"/>
    </source>
</evidence>
<gene>
    <name evidence="8" type="ORF">NEZAVI_LOCUS3409</name>
</gene>
<evidence type="ECO:0000259" key="7">
    <source>
        <dbReference type="PROSITE" id="PS50175"/>
    </source>
</evidence>
<dbReference type="GO" id="GO:0003676">
    <property type="term" value="F:nucleic acid binding"/>
    <property type="evidence" value="ECO:0007669"/>
    <property type="project" value="InterPro"/>
</dbReference>